<gene>
    <name evidence="4" type="ORF">D0Y65_046477</name>
</gene>
<dbReference type="Pfam" id="PF01595">
    <property type="entry name" value="CNNM"/>
    <property type="match status" value="1"/>
</dbReference>
<proteinExistence type="predicted"/>
<dbReference type="GO" id="GO:0030026">
    <property type="term" value="P:intracellular manganese ion homeostasis"/>
    <property type="evidence" value="ECO:0007669"/>
    <property type="project" value="TreeGrafter"/>
</dbReference>
<feature type="transmembrane region" description="Helical" evidence="2">
    <location>
        <begin position="325"/>
        <end position="347"/>
    </location>
</feature>
<dbReference type="PROSITE" id="PS51846">
    <property type="entry name" value="CNNM"/>
    <property type="match status" value="1"/>
</dbReference>
<evidence type="ECO:0000256" key="1">
    <source>
        <dbReference type="PROSITE-ProRule" id="PRU01193"/>
    </source>
</evidence>
<dbReference type="GO" id="GO:0010960">
    <property type="term" value="P:magnesium ion homeostasis"/>
    <property type="evidence" value="ECO:0007669"/>
    <property type="project" value="InterPro"/>
</dbReference>
<name>A0A445G9J7_GLYSO</name>
<dbReference type="GO" id="GO:0005737">
    <property type="term" value="C:cytoplasm"/>
    <property type="evidence" value="ECO:0007669"/>
    <property type="project" value="TreeGrafter"/>
</dbReference>
<dbReference type="AlphaFoldDB" id="A0A445G9J7"/>
<organism evidence="4 5">
    <name type="scientific">Glycine soja</name>
    <name type="common">Wild soybean</name>
    <dbReference type="NCBI Taxonomy" id="3848"/>
    <lineage>
        <taxon>Eukaryota</taxon>
        <taxon>Viridiplantae</taxon>
        <taxon>Streptophyta</taxon>
        <taxon>Embryophyta</taxon>
        <taxon>Tracheophyta</taxon>
        <taxon>Spermatophyta</taxon>
        <taxon>Magnoliopsida</taxon>
        <taxon>eudicotyledons</taxon>
        <taxon>Gunneridae</taxon>
        <taxon>Pentapetalae</taxon>
        <taxon>rosids</taxon>
        <taxon>fabids</taxon>
        <taxon>Fabales</taxon>
        <taxon>Fabaceae</taxon>
        <taxon>Papilionoideae</taxon>
        <taxon>50 kb inversion clade</taxon>
        <taxon>NPAAA clade</taxon>
        <taxon>indigoferoid/millettioid clade</taxon>
        <taxon>Phaseoleae</taxon>
        <taxon>Glycine</taxon>
        <taxon>Glycine subgen. Soja</taxon>
    </lineage>
</organism>
<dbReference type="GO" id="GO:0016020">
    <property type="term" value="C:membrane"/>
    <property type="evidence" value="ECO:0007669"/>
    <property type="project" value="UniProtKB-UniRule"/>
</dbReference>
<dbReference type="Proteomes" id="UP000289340">
    <property type="component" value="Chromosome 17"/>
</dbReference>
<feature type="domain" description="CNNM transmembrane" evidence="3">
    <location>
        <begin position="323"/>
        <end position="427"/>
    </location>
</feature>
<dbReference type="InterPro" id="IPR045095">
    <property type="entry name" value="ACDP"/>
</dbReference>
<dbReference type="PANTHER" id="PTHR12064">
    <property type="entry name" value="METAL TRANSPORTER CNNM"/>
    <property type="match status" value="1"/>
</dbReference>
<dbReference type="InterPro" id="IPR002550">
    <property type="entry name" value="CNNM"/>
</dbReference>
<keyword evidence="1 2" id="KW-0472">Membrane</keyword>
<feature type="transmembrane region" description="Helical" evidence="2">
    <location>
        <begin position="359"/>
        <end position="383"/>
    </location>
</feature>
<keyword evidence="1 2" id="KW-0812">Transmembrane</keyword>
<sequence>KPKTSIVRKGLDINCEKRFGHQNHAIPNMHSTFVRPISRSFRRLFLSLTLNLPLLTTSLHTDAAKSSFLRNPFVSSGFLLPPCRSPSTMTLWCSSSLPTSSARTSPPPTTLRVFVMKRAIAVVLRVFDKYPDAVRVCFKHLDDYKAYKEAKLAQMKLLNYASCSPVDQNVPVAEPEFNRGGEEVAEAEPELNVDERVEPKNPRWAVYGRGLEENTRLGSCYFMNVDVVSLPDKWLPQHTLAACGEFYLLDYLLKHNVDINVLKNEESGPLKESTSLIEHRKQHGLYYLPSEKSEIVSDEYPPANDPKSNNNIKFYFDDLYQDLPIFLDSLVHPAAAILILVILIFMFGEILPQAICTRYGLTVGATLAPLVCVLLIVFFLFSYPIRKVLDWMLGKGHAALLKTAELKTFVNFHGNEAGKGGDITHEETTIITGALELTEKTAKDAMTPISKAFPLIWKQL</sequence>
<evidence type="ECO:0000256" key="2">
    <source>
        <dbReference type="SAM" id="Phobius"/>
    </source>
</evidence>
<keyword evidence="1 2" id="KW-1133">Transmembrane helix</keyword>
<comment type="caution">
    <text evidence="4">The sequence shown here is derived from an EMBL/GenBank/DDBJ whole genome shotgun (WGS) entry which is preliminary data.</text>
</comment>
<dbReference type="PANTHER" id="PTHR12064:SF76">
    <property type="entry name" value="CNNM TRANSMEMBRANE DOMAIN-CONTAINING PROTEIN"/>
    <property type="match status" value="1"/>
</dbReference>
<evidence type="ECO:0000313" key="5">
    <source>
        <dbReference type="Proteomes" id="UP000289340"/>
    </source>
</evidence>
<feature type="non-terminal residue" evidence="4">
    <location>
        <position position="1"/>
    </location>
</feature>
<protein>
    <submittedName>
        <fullName evidence="4">DUF21 domain-containing protein isoform B</fullName>
    </submittedName>
</protein>
<accession>A0A445G9J7</accession>
<evidence type="ECO:0000313" key="4">
    <source>
        <dbReference type="EMBL" id="RZB57834.1"/>
    </source>
</evidence>
<reference evidence="4 5" key="1">
    <citation type="submission" date="2018-09" db="EMBL/GenBank/DDBJ databases">
        <title>A high-quality reference genome of wild soybean provides a powerful tool to mine soybean genomes.</title>
        <authorList>
            <person name="Xie M."/>
            <person name="Chung C.Y.L."/>
            <person name="Li M.-W."/>
            <person name="Wong F.-L."/>
            <person name="Chan T.-F."/>
            <person name="Lam H.-M."/>
        </authorList>
    </citation>
    <scope>NUCLEOTIDE SEQUENCE [LARGE SCALE GENOMIC DNA]</scope>
    <source>
        <strain evidence="5">cv. W05</strain>
        <tissue evidence="4">Hypocotyl of etiolated seedlings</tissue>
    </source>
</reference>
<dbReference type="EMBL" id="QZWG01000017">
    <property type="protein sequence ID" value="RZB57834.1"/>
    <property type="molecule type" value="Genomic_DNA"/>
</dbReference>
<evidence type="ECO:0000259" key="3">
    <source>
        <dbReference type="PROSITE" id="PS51846"/>
    </source>
</evidence>
<keyword evidence="5" id="KW-1185">Reference proteome</keyword>